<name>A0A644YE52_9ZZZZ</name>
<dbReference type="AlphaFoldDB" id="A0A644YE52"/>
<organism evidence="1">
    <name type="scientific">bioreactor metagenome</name>
    <dbReference type="NCBI Taxonomy" id="1076179"/>
    <lineage>
        <taxon>unclassified sequences</taxon>
        <taxon>metagenomes</taxon>
        <taxon>ecological metagenomes</taxon>
    </lineage>
</organism>
<evidence type="ECO:0000313" key="1">
    <source>
        <dbReference type="EMBL" id="MPM26238.1"/>
    </source>
</evidence>
<sequence>MFKKILSFILICIISIPLVACGGNEEDTSEIEKVDEITLTKDEENKALENINLMCEDTAYDKADIKIKTELQEDYTKTINVLKLIVIKDRTEVETYYSLNGAGDDIKDSIKKSLALDTAITSASEEVNKINDFDKIVAVLYSSEQDYKDDNSYCTDILNIE</sequence>
<gene>
    <name evidence="1" type="ORF">SDC9_72739</name>
</gene>
<comment type="caution">
    <text evidence="1">The sequence shown here is derived from an EMBL/GenBank/DDBJ whole genome shotgun (WGS) entry which is preliminary data.</text>
</comment>
<accession>A0A644YE52</accession>
<protein>
    <submittedName>
        <fullName evidence="1">Uncharacterized protein</fullName>
    </submittedName>
</protein>
<reference evidence="1" key="1">
    <citation type="submission" date="2019-08" db="EMBL/GenBank/DDBJ databases">
        <authorList>
            <person name="Kucharzyk K."/>
            <person name="Murdoch R.W."/>
            <person name="Higgins S."/>
            <person name="Loffler F."/>
        </authorList>
    </citation>
    <scope>NUCLEOTIDE SEQUENCE</scope>
</reference>
<dbReference type="EMBL" id="VSSQ01004684">
    <property type="protein sequence ID" value="MPM26238.1"/>
    <property type="molecule type" value="Genomic_DNA"/>
</dbReference>
<proteinExistence type="predicted"/>